<dbReference type="AlphaFoldDB" id="K0JW62"/>
<reference evidence="2 3" key="1">
    <citation type="journal article" date="2012" name="BMC Genomics">
        <title>Complete genome sequence of Saccharothrix espanaensis DSM 44229T and comparison to the other completely sequenced Pseudonocardiaceae.</title>
        <authorList>
            <person name="Strobel T."/>
            <person name="Al-Dilaimi A."/>
            <person name="Blom J."/>
            <person name="Gessner A."/>
            <person name="Kalinowski J."/>
            <person name="Luzhetska M."/>
            <person name="Puhler A."/>
            <person name="Szczepanowski R."/>
            <person name="Bechthold A."/>
            <person name="Ruckert C."/>
        </authorList>
    </citation>
    <scope>NUCLEOTIDE SEQUENCE [LARGE SCALE GENOMIC DNA]</scope>
    <source>
        <strain evidence="3">ATCC 51144 / DSM 44229 / JCM 9112 / NBRC 15066 / NRRL 15764</strain>
    </source>
</reference>
<dbReference type="Proteomes" id="UP000006281">
    <property type="component" value="Chromosome"/>
</dbReference>
<dbReference type="InterPro" id="IPR050177">
    <property type="entry name" value="Lipid_A_modif_metabolic_enz"/>
</dbReference>
<dbReference type="BioCyc" id="SESP1179773:BN6_RS14385-MONOMER"/>
<dbReference type="eggNOG" id="COG0451">
    <property type="taxonomic scope" value="Bacteria"/>
</dbReference>
<gene>
    <name evidence="2" type="ordered locus">BN6_29610</name>
</gene>
<accession>K0JW62</accession>
<dbReference type="STRING" id="1179773.BN6_29610"/>
<dbReference type="KEGG" id="sesp:BN6_29610"/>
<evidence type="ECO:0000313" key="3">
    <source>
        <dbReference type="Proteomes" id="UP000006281"/>
    </source>
</evidence>
<feature type="domain" description="NAD-dependent epimerase/dehydratase" evidence="1">
    <location>
        <begin position="6"/>
        <end position="235"/>
    </location>
</feature>
<dbReference type="EMBL" id="HE804045">
    <property type="protein sequence ID" value="CCH30271.1"/>
    <property type="molecule type" value="Genomic_DNA"/>
</dbReference>
<evidence type="ECO:0000313" key="2">
    <source>
        <dbReference type="EMBL" id="CCH30271.1"/>
    </source>
</evidence>
<sequence>MTVRRVLLFGASGYLGREVAGALSSDPGGAAVVRVGRRAPDAVGWARHDLVTGGAGDLADLLSTTAPDVVVNCVGLLDGTYAEMVAANVTATARLLDAIPAAAPSARLVVLGSAAEYGVVPEGVAVTEDTPANPVAAYGITKLAGTTLVRAAVTAGKLDAVVLRVFNPIGAGLPDGTVLGRAASAVRSALGAPGQEVRLGPLGAYRDFVDVRDVAEAVSRAAFSATRPDPVLNVGSGVAVPVRDAVGLLAEFAGYTGRIVESDPAPARSGAVNWIAADLTRARRSLDWSPRRDLRASVRDLWAAVG</sequence>
<keyword evidence="3" id="KW-1185">Reference proteome</keyword>
<protein>
    <submittedName>
        <fullName evidence="2">NAD-dependent epimerase/dehydratase</fullName>
    </submittedName>
</protein>
<dbReference type="PATRIC" id="fig|1179773.3.peg.2955"/>
<dbReference type="RefSeq" id="WP_015100383.1">
    <property type="nucleotide sequence ID" value="NC_019673.1"/>
</dbReference>
<dbReference type="SUPFAM" id="SSF51735">
    <property type="entry name" value="NAD(P)-binding Rossmann-fold domains"/>
    <property type="match status" value="1"/>
</dbReference>
<proteinExistence type="predicted"/>
<dbReference type="Gene3D" id="3.40.50.720">
    <property type="entry name" value="NAD(P)-binding Rossmann-like Domain"/>
    <property type="match status" value="1"/>
</dbReference>
<name>K0JW62_SACES</name>
<dbReference type="HOGENOM" id="CLU_007383_1_4_11"/>
<dbReference type="InterPro" id="IPR001509">
    <property type="entry name" value="Epimerase_deHydtase"/>
</dbReference>
<dbReference type="Pfam" id="PF01370">
    <property type="entry name" value="Epimerase"/>
    <property type="match status" value="1"/>
</dbReference>
<dbReference type="PANTHER" id="PTHR43245">
    <property type="entry name" value="BIFUNCTIONAL POLYMYXIN RESISTANCE PROTEIN ARNA"/>
    <property type="match status" value="1"/>
</dbReference>
<evidence type="ECO:0000259" key="1">
    <source>
        <dbReference type="Pfam" id="PF01370"/>
    </source>
</evidence>
<dbReference type="InterPro" id="IPR036291">
    <property type="entry name" value="NAD(P)-bd_dom_sf"/>
</dbReference>
<organism evidence="2 3">
    <name type="scientific">Saccharothrix espanaensis (strain ATCC 51144 / DSM 44229 / JCM 9112 / NBRC 15066 / NRRL 15764)</name>
    <dbReference type="NCBI Taxonomy" id="1179773"/>
    <lineage>
        <taxon>Bacteria</taxon>
        <taxon>Bacillati</taxon>
        <taxon>Actinomycetota</taxon>
        <taxon>Actinomycetes</taxon>
        <taxon>Pseudonocardiales</taxon>
        <taxon>Pseudonocardiaceae</taxon>
        <taxon>Saccharothrix</taxon>
    </lineage>
</organism>